<dbReference type="Gene3D" id="3.40.50.150">
    <property type="entry name" value="Vaccinia Virus protein VP39"/>
    <property type="match status" value="1"/>
</dbReference>
<keyword evidence="2" id="KW-0808">Transferase</keyword>
<dbReference type="InterPro" id="IPR025714">
    <property type="entry name" value="Methyltranfer_dom"/>
</dbReference>
<evidence type="ECO:0000256" key="3">
    <source>
        <dbReference type="ARBA" id="ARBA00022691"/>
    </source>
</evidence>
<evidence type="ECO:0000313" key="5">
    <source>
        <dbReference type="EMBL" id="AZR74365.1"/>
    </source>
</evidence>
<proteinExistence type="predicted"/>
<keyword evidence="6" id="KW-1185">Reference proteome</keyword>
<reference evidence="5 6" key="1">
    <citation type="submission" date="2016-07" db="EMBL/GenBank/DDBJ databases">
        <title>Genome and transcriptome analysis of iron-reducing fermentative bacteria Anoxybacter fermentans.</title>
        <authorList>
            <person name="Zeng X."/>
            <person name="Shao Z."/>
        </authorList>
    </citation>
    <scope>NUCLEOTIDE SEQUENCE [LARGE SCALE GENOMIC DNA]</scope>
    <source>
        <strain evidence="5 6">DY22613</strain>
    </source>
</reference>
<keyword evidence="1" id="KW-0489">Methyltransferase</keyword>
<dbReference type="SUPFAM" id="SSF53335">
    <property type="entry name" value="S-adenosyl-L-methionine-dependent methyltransferases"/>
    <property type="match status" value="1"/>
</dbReference>
<evidence type="ECO:0000313" key="6">
    <source>
        <dbReference type="Proteomes" id="UP000267250"/>
    </source>
</evidence>
<dbReference type="InterPro" id="IPR029063">
    <property type="entry name" value="SAM-dependent_MTases_sf"/>
</dbReference>
<accession>A0A3Q9HSH5</accession>
<dbReference type="AlphaFoldDB" id="A0A3Q9HSH5"/>
<evidence type="ECO:0000256" key="1">
    <source>
        <dbReference type="ARBA" id="ARBA00022603"/>
    </source>
</evidence>
<dbReference type="PANTHER" id="PTHR43464">
    <property type="entry name" value="METHYLTRANSFERASE"/>
    <property type="match status" value="1"/>
</dbReference>
<dbReference type="GO" id="GO:0008168">
    <property type="term" value="F:methyltransferase activity"/>
    <property type="evidence" value="ECO:0007669"/>
    <property type="project" value="UniProtKB-KW"/>
</dbReference>
<dbReference type="OrthoDB" id="9777497at2"/>
<keyword evidence="3" id="KW-0949">S-adenosyl-L-methionine</keyword>
<dbReference type="Proteomes" id="UP000267250">
    <property type="component" value="Chromosome"/>
</dbReference>
<dbReference type="PANTHER" id="PTHR43464:SF19">
    <property type="entry name" value="UBIQUINONE BIOSYNTHESIS O-METHYLTRANSFERASE, MITOCHONDRIAL"/>
    <property type="match status" value="1"/>
</dbReference>
<evidence type="ECO:0000256" key="2">
    <source>
        <dbReference type="ARBA" id="ARBA00022679"/>
    </source>
</evidence>
<feature type="domain" description="Methyltransferase" evidence="4">
    <location>
        <begin position="35"/>
        <end position="143"/>
    </location>
</feature>
<gene>
    <name evidence="5" type="ORF">BBF96_13790</name>
</gene>
<dbReference type="CDD" id="cd02440">
    <property type="entry name" value="AdoMet_MTases"/>
    <property type="match status" value="1"/>
</dbReference>
<organism evidence="5 6">
    <name type="scientific">Anoxybacter fermentans</name>
    <dbReference type="NCBI Taxonomy" id="1323375"/>
    <lineage>
        <taxon>Bacteria</taxon>
        <taxon>Bacillati</taxon>
        <taxon>Bacillota</taxon>
        <taxon>Clostridia</taxon>
        <taxon>Halanaerobiales</taxon>
        <taxon>Anoxybacter</taxon>
    </lineage>
</organism>
<dbReference type="GO" id="GO:0032259">
    <property type="term" value="P:methylation"/>
    <property type="evidence" value="ECO:0007669"/>
    <property type="project" value="UniProtKB-KW"/>
</dbReference>
<name>A0A3Q9HSH5_9FIRM</name>
<dbReference type="RefSeq" id="WP_127017718.1">
    <property type="nucleotide sequence ID" value="NZ_CP016379.1"/>
</dbReference>
<evidence type="ECO:0000259" key="4">
    <source>
        <dbReference type="Pfam" id="PF13847"/>
    </source>
</evidence>
<dbReference type="EMBL" id="CP016379">
    <property type="protein sequence ID" value="AZR74365.1"/>
    <property type="molecule type" value="Genomic_DNA"/>
</dbReference>
<dbReference type="Pfam" id="PF13847">
    <property type="entry name" value="Methyltransf_31"/>
    <property type="match status" value="1"/>
</dbReference>
<dbReference type="KEGG" id="aft:BBF96_13790"/>
<protein>
    <recommendedName>
        <fullName evidence="4">Methyltransferase domain-containing protein</fullName>
    </recommendedName>
</protein>
<sequence>MLRIGKKANIKSQDEVNVIKQRNDYVIKVINERKNTERVLDVGCGTGDLVCEIAKKGINAIGVDFSKEMIDIAKNEAKKLQLEKAKFVCCSIFDFHFELDEYDVISANGFIEYISYEELDKLLDISLKALKPGGSLVLGSRNRLFNIFSLNKFTQEEIDEGNIIALLMEAIQIVNSNDINSLIGLKTAPLQKADKEHPQTGIKVSTRYQFTPVQLINMLKDKGFEPIEIFPIHIHGVVPKFKDKYPTIYGNISNLLQNYGEGNMCLIPYSSSFMIHVKKK</sequence>